<reference evidence="3 5" key="1">
    <citation type="journal article" date="2008" name="Science">
        <title>The Physcomitrella genome reveals evolutionary insights into the conquest of land by plants.</title>
        <authorList>
            <person name="Rensing S."/>
            <person name="Lang D."/>
            <person name="Zimmer A."/>
            <person name="Terry A."/>
            <person name="Salamov A."/>
            <person name="Shapiro H."/>
            <person name="Nishiyama T."/>
            <person name="Perroud P.-F."/>
            <person name="Lindquist E."/>
            <person name="Kamisugi Y."/>
            <person name="Tanahashi T."/>
            <person name="Sakakibara K."/>
            <person name="Fujita T."/>
            <person name="Oishi K."/>
            <person name="Shin-I T."/>
            <person name="Kuroki Y."/>
            <person name="Toyoda A."/>
            <person name="Suzuki Y."/>
            <person name="Hashimoto A."/>
            <person name="Yamaguchi K."/>
            <person name="Sugano A."/>
            <person name="Kohara Y."/>
            <person name="Fujiyama A."/>
            <person name="Anterola A."/>
            <person name="Aoki S."/>
            <person name="Ashton N."/>
            <person name="Barbazuk W.B."/>
            <person name="Barker E."/>
            <person name="Bennetzen J."/>
            <person name="Bezanilla M."/>
            <person name="Blankenship R."/>
            <person name="Cho S.H."/>
            <person name="Dutcher S."/>
            <person name="Estelle M."/>
            <person name="Fawcett J.A."/>
            <person name="Gundlach H."/>
            <person name="Hanada K."/>
            <person name="Heyl A."/>
            <person name="Hicks K.A."/>
            <person name="Hugh J."/>
            <person name="Lohr M."/>
            <person name="Mayer K."/>
            <person name="Melkozernov A."/>
            <person name="Murata T."/>
            <person name="Nelson D."/>
            <person name="Pils B."/>
            <person name="Prigge M."/>
            <person name="Reiss B."/>
            <person name="Renner T."/>
            <person name="Rombauts S."/>
            <person name="Rushton P."/>
            <person name="Sanderfoot A."/>
            <person name="Schween G."/>
            <person name="Shiu S.-H."/>
            <person name="Stueber K."/>
            <person name="Theodoulou F.L."/>
            <person name="Tu H."/>
            <person name="Van de Peer Y."/>
            <person name="Verrier P.J."/>
            <person name="Waters E."/>
            <person name="Wood A."/>
            <person name="Yang L."/>
            <person name="Cove D."/>
            <person name="Cuming A."/>
            <person name="Hasebe M."/>
            <person name="Lucas S."/>
            <person name="Mishler D.B."/>
            <person name="Reski R."/>
            <person name="Grigoriev I."/>
            <person name="Quatrano R.S."/>
            <person name="Boore J.L."/>
        </authorList>
    </citation>
    <scope>NUCLEOTIDE SEQUENCE [LARGE SCALE GENOMIC DNA]</scope>
    <source>
        <strain evidence="4 5">cv. Gransden 2004</strain>
    </source>
</reference>
<proteinExistence type="predicted"/>
<dbReference type="Proteomes" id="UP000006727">
    <property type="component" value="Chromosome 7"/>
</dbReference>
<feature type="region of interest" description="Disordered" evidence="1">
    <location>
        <begin position="232"/>
        <end position="278"/>
    </location>
</feature>
<dbReference type="RefSeq" id="XP_024380380.1">
    <property type="nucleotide sequence ID" value="XM_024524612.2"/>
</dbReference>
<accession>A0A2K1KC37</accession>
<dbReference type="PaxDb" id="3218-PP1S2_651V6.1"/>
<reference evidence="4" key="3">
    <citation type="submission" date="2020-12" db="UniProtKB">
        <authorList>
            <consortium name="EnsemblPlants"/>
        </authorList>
    </citation>
    <scope>IDENTIFICATION</scope>
</reference>
<dbReference type="GeneID" id="112284625"/>
<dbReference type="OrthoDB" id="418495at2759"/>
<dbReference type="EnsemblPlants" id="Pp3c7_17990V3.9">
    <property type="protein sequence ID" value="Pp3c7_17990V3.9"/>
    <property type="gene ID" value="Pp3c7_17990"/>
</dbReference>
<name>A0A2K1KC37_PHYPA</name>
<organism evidence="3">
    <name type="scientific">Physcomitrium patens</name>
    <name type="common">Spreading-leaved earth moss</name>
    <name type="synonym">Physcomitrella patens</name>
    <dbReference type="NCBI Taxonomy" id="3218"/>
    <lineage>
        <taxon>Eukaryota</taxon>
        <taxon>Viridiplantae</taxon>
        <taxon>Streptophyta</taxon>
        <taxon>Embryophyta</taxon>
        <taxon>Bryophyta</taxon>
        <taxon>Bryophytina</taxon>
        <taxon>Bryopsida</taxon>
        <taxon>Funariidae</taxon>
        <taxon>Funariales</taxon>
        <taxon>Funariaceae</taxon>
        <taxon>Physcomitrium</taxon>
    </lineage>
</organism>
<dbReference type="PANTHER" id="PTHR46248:SF4">
    <property type="entry name" value="OS01G0147800 PROTEIN"/>
    <property type="match status" value="1"/>
</dbReference>
<dbReference type="Gramene" id="Pp3c7_17990V3.9">
    <property type="protein sequence ID" value="Pp3c7_17990V3.9"/>
    <property type="gene ID" value="Pp3c7_17990"/>
</dbReference>
<dbReference type="EnsemblPlants" id="Pp3c7_17990V3.3">
    <property type="protein sequence ID" value="Pp3c7_17990V3.3"/>
    <property type="gene ID" value="Pp3c7_17990"/>
</dbReference>
<dbReference type="Gramene" id="Pp3c7_17990V3.2">
    <property type="protein sequence ID" value="Pp3c7_17990V3.2"/>
    <property type="gene ID" value="Pp3c7_17990"/>
</dbReference>
<dbReference type="Gramene" id="Pp3c7_17990V3.3">
    <property type="protein sequence ID" value="Pp3c7_17990V3.3"/>
    <property type="gene ID" value="Pp3c7_17990"/>
</dbReference>
<feature type="compositionally biased region" description="Basic and acidic residues" evidence="1">
    <location>
        <begin position="767"/>
        <end position="780"/>
    </location>
</feature>
<dbReference type="EnsemblPlants" id="Pp3c7_17990V3.4">
    <property type="protein sequence ID" value="Pp3c7_17990V3.4"/>
    <property type="gene ID" value="Pp3c7_17990"/>
</dbReference>
<evidence type="ECO:0000256" key="1">
    <source>
        <dbReference type="SAM" id="MobiDB-lite"/>
    </source>
</evidence>
<feature type="region of interest" description="Disordered" evidence="1">
    <location>
        <begin position="291"/>
        <end position="469"/>
    </location>
</feature>
<feature type="region of interest" description="Disordered" evidence="1">
    <location>
        <begin position="519"/>
        <end position="539"/>
    </location>
</feature>
<keyword evidence="5" id="KW-1185">Reference proteome</keyword>
<dbReference type="InterPro" id="IPR025757">
    <property type="entry name" value="MIP1_Leuzipper"/>
</dbReference>
<dbReference type="AlphaFoldDB" id="A0A2K1KC37"/>
<feature type="compositionally biased region" description="Polar residues" evidence="1">
    <location>
        <begin position="236"/>
        <end position="254"/>
    </location>
</feature>
<feature type="compositionally biased region" description="Basic residues" evidence="1">
    <location>
        <begin position="339"/>
        <end position="349"/>
    </location>
</feature>
<gene>
    <name evidence="4" type="primary">LOC112284625</name>
    <name evidence="3" type="ORF">PHYPA_010517</name>
</gene>
<sequence length="809" mass="88736">MKDYLSFLCQHSFSVLCRRSEDDVASNAHELRTTMPESSACLLAARYCVSHSWRPGADEDLSKDLNRHCARTYANEPMQEINVELPLVPLAPSFASVSAQYHDNEGNQSEISPGLHAERFALEQEVANLKEELTHGIRLREALKHGLQRSPGTRPKFLGYVPTKTRELLFEVAVLEEEIILLEKHALSLRKELQDEFLPGLFTSFRPNSGEETIFASKKPTALETESLEFGAFEPPSNSEPTTPALTMTPSVTPFESPEWGPSTSSSPSLMVDGSMQLSSSAPTALSLPLSMNSSPFHGDEPYGVPSQLNGNKLVERNPSSSMSLPADFGDRCDVVGKPSKKKPTHKKSASLSSNARNTDTDPDANSVQPAPLLEEVDKGDVFQRLSTPKNGGRARPKARASFLPSPPTNPANPGNSALRRSASMKHVKSKSPTPGTQVTEKVNNGPKKPRRKDLHGRSPSLVSPKLEAKGSSYFKHSVSNRRTQVECLSASTPPAVIEDKAMAIIKCTVSSMNIPGSSQSKFHNRSNSPLTPTAQKGCQDRSVVPFKLPLTAEKETVRLLTLSDEQRRAHDLVITRSLPPIKLVKASEKTPVTPFKDGDQHGLIWGNNFSENAISYAKEKLSSKSFEEGSKVKPVQAQKPSCYRGESNQSSTPKFEMSQSSNCWPERDTVDYDDKDDKVDMVCGLISDAAWVSEDLARLFGSVCYKIRKHSSSSDSATTKIVVKSPSPLLGSSRKVFPCGKSYVGDIKSQGALQLLQEYCSDERDCSEDADKNKSDSHGRCKHGSLGIGPHRHYYKSLKLPFEQKLKA</sequence>
<dbReference type="Gramene" id="Pp3c7_17990V3.1">
    <property type="protein sequence ID" value="Pp3c7_17990V3.1"/>
    <property type="gene ID" value="Pp3c7_17990"/>
</dbReference>
<protein>
    <recommendedName>
        <fullName evidence="2">Ternary complex factor MIP1 leucine-zipper domain-containing protein</fullName>
    </recommendedName>
</protein>
<feature type="compositionally biased region" description="Polar residues" evidence="1">
    <location>
        <begin position="350"/>
        <end position="369"/>
    </location>
</feature>
<feature type="compositionally biased region" description="Polar residues" evidence="1">
    <location>
        <begin position="519"/>
        <end position="537"/>
    </location>
</feature>
<evidence type="ECO:0000313" key="5">
    <source>
        <dbReference type="Proteomes" id="UP000006727"/>
    </source>
</evidence>
<evidence type="ECO:0000313" key="3">
    <source>
        <dbReference type="EMBL" id="PNR51331.1"/>
    </source>
</evidence>
<evidence type="ECO:0000259" key="2">
    <source>
        <dbReference type="Pfam" id="PF14389"/>
    </source>
</evidence>
<dbReference type="EnsemblPlants" id="Pp3c7_17990V3.2">
    <property type="protein sequence ID" value="Pp3c7_17990V3.2"/>
    <property type="gene ID" value="Pp3c7_17990"/>
</dbReference>
<dbReference type="RefSeq" id="XP_073391421.1">
    <property type="nucleotide sequence ID" value="XM_073535320.1"/>
</dbReference>
<feature type="compositionally biased region" description="Polar residues" evidence="1">
    <location>
        <begin position="431"/>
        <end position="443"/>
    </location>
</feature>
<dbReference type="Gramene" id="Pp3c7_17990V3.4">
    <property type="protein sequence ID" value="Pp3c7_17990V3.4"/>
    <property type="gene ID" value="Pp3c7_17990"/>
</dbReference>
<dbReference type="Pfam" id="PF14389">
    <property type="entry name" value="Lzipper-MIP1"/>
    <property type="match status" value="1"/>
</dbReference>
<feature type="region of interest" description="Disordered" evidence="1">
    <location>
        <begin position="638"/>
        <end position="661"/>
    </location>
</feature>
<dbReference type="PANTHER" id="PTHR46248">
    <property type="entry name" value="EXPRESSED PROTEIN"/>
    <property type="match status" value="1"/>
</dbReference>
<dbReference type="RefSeq" id="XP_073391420.1">
    <property type="nucleotide sequence ID" value="XM_073535319.1"/>
</dbReference>
<reference evidence="3 5" key="2">
    <citation type="journal article" date="2018" name="Plant J.">
        <title>The Physcomitrella patens chromosome-scale assembly reveals moss genome structure and evolution.</title>
        <authorList>
            <person name="Lang D."/>
            <person name="Ullrich K.K."/>
            <person name="Murat F."/>
            <person name="Fuchs J."/>
            <person name="Jenkins J."/>
            <person name="Haas F.B."/>
            <person name="Piednoel M."/>
            <person name="Gundlach H."/>
            <person name="Van Bel M."/>
            <person name="Meyberg R."/>
            <person name="Vives C."/>
            <person name="Morata J."/>
            <person name="Symeonidi A."/>
            <person name="Hiss M."/>
            <person name="Muchero W."/>
            <person name="Kamisugi Y."/>
            <person name="Saleh O."/>
            <person name="Blanc G."/>
            <person name="Decker E.L."/>
            <person name="van Gessel N."/>
            <person name="Grimwood J."/>
            <person name="Hayes R.D."/>
            <person name="Graham S.W."/>
            <person name="Gunter L.E."/>
            <person name="McDaniel S.F."/>
            <person name="Hoernstein S.N.W."/>
            <person name="Larsson A."/>
            <person name="Li F.W."/>
            <person name="Perroud P.F."/>
            <person name="Phillips J."/>
            <person name="Ranjan P."/>
            <person name="Rokshar D.S."/>
            <person name="Rothfels C.J."/>
            <person name="Schneider L."/>
            <person name="Shu S."/>
            <person name="Stevenson D.W."/>
            <person name="Thummler F."/>
            <person name="Tillich M."/>
            <person name="Villarreal Aguilar J.C."/>
            <person name="Widiez T."/>
            <person name="Wong G.K."/>
            <person name="Wymore A."/>
            <person name="Zhang Y."/>
            <person name="Zimmer A.D."/>
            <person name="Quatrano R.S."/>
            <person name="Mayer K.F.X."/>
            <person name="Goodstein D."/>
            <person name="Casacuberta J.M."/>
            <person name="Vandepoele K."/>
            <person name="Reski R."/>
            <person name="Cuming A.C."/>
            <person name="Tuskan G.A."/>
            <person name="Maumus F."/>
            <person name="Salse J."/>
            <person name="Schmutz J."/>
            <person name="Rensing S.A."/>
        </authorList>
    </citation>
    <scope>NUCLEOTIDE SEQUENCE [LARGE SCALE GENOMIC DNA]</scope>
    <source>
        <strain evidence="4 5">cv. Gransden 2004</strain>
    </source>
</reference>
<dbReference type="EnsemblPlants" id="Pp3c7_17990V3.5">
    <property type="protein sequence ID" value="Pp3c7_17990V3.5"/>
    <property type="gene ID" value="Pp3c7_17990"/>
</dbReference>
<feature type="domain" description="Ternary complex factor MIP1 leucine-zipper" evidence="2">
    <location>
        <begin position="116"/>
        <end position="196"/>
    </location>
</feature>
<feature type="compositionally biased region" description="Polar residues" evidence="1">
    <location>
        <begin position="647"/>
        <end position="661"/>
    </location>
</feature>
<dbReference type="EnsemblPlants" id="Pp3c7_17990V3.1">
    <property type="protein sequence ID" value="Pp3c7_17990V3.1"/>
    <property type="gene ID" value="Pp3c7_17990"/>
</dbReference>
<dbReference type="Gramene" id="Pp3c7_17990V3.5">
    <property type="protein sequence ID" value="Pp3c7_17990V3.5"/>
    <property type="gene ID" value="Pp3c7_17990"/>
</dbReference>
<evidence type="ECO:0000313" key="4">
    <source>
        <dbReference type="EnsemblPlants" id="Pp3c7_17990V3.1"/>
    </source>
</evidence>
<feature type="region of interest" description="Disordered" evidence="1">
    <location>
        <begin position="767"/>
        <end position="793"/>
    </location>
</feature>
<dbReference type="RefSeq" id="XP_073391422.1">
    <property type="nucleotide sequence ID" value="XM_073535321.1"/>
</dbReference>
<dbReference type="EMBL" id="ABEU02000007">
    <property type="protein sequence ID" value="PNR51331.1"/>
    <property type="molecule type" value="Genomic_DNA"/>
</dbReference>